<protein>
    <recommendedName>
        <fullName evidence="4">SEC7 domain-containing protein</fullName>
    </recommendedName>
</protein>
<organism evidence="5 6">
    <name type="scientific">Anaeramoeba flamelloides</name>
    <dbReference type="NCBI Taxonomy" id="1746091"/>
    <lineage>
        <taxon>Eukaryota</taxon>
        <taxon>Metamonada</taxon>
        <taxon>Anaeramoebidae</taxon>
        <taxon>Anaeramoeba</taxon>
    </lineage>
</organism>
<name>A0ABQ8YK87_9EUKA</name>
<accession>A0ABQ8YK87</accession>
<evidence type="ECO:0000259" key="4">
    <source>
        <dbReference type="PROSITE" id="PS50190"/>
    </source>
</evidence>
<dbReference type="SMART" id="SM00222">
    <property type="entry name" value="Sec7"/>
    <property type="match status" value="1"/>
</dbReference>
<dbReference type="Gene3D" id="1.10.1000.11">
    <property type="entry name" value="Arf Nucleotide-binding Site Opener,domain 2"/>
    <property type="match status" value="1"/>
</dbReference>
<feature type="compositionally biased region" description="Basic and acidic residues" evidence="3">
    <location>
        <begin position="533"/>
        <end position="544"/>
    </location>
</feature>
<dbReference type="Pfam" id="PF20252">
    <property type="entry name" value="BIG2_C"/>
    <property type="match status" value="1"/>
</dbReference>
<feature type="compositionally biased region" description="Acidic residues" evidence="3">
    <location>
        <begin position="1079"/>
        <end position="1105"/>
    </location>
</feature>
<dbReference type="SUPFAM" id="SSF48425">
    <property type="entry name" value="Sec7 domain"/>
    <property type="match status" value="1"/>
</dbReference>
<proteinExistence type="predicted"/>
<dbReference type="Proteomes" id="UP001150062">
    <property type="component" value="Unassembled WGS sequence"/>
</dbReference>
<dbReference type="InterPro" id="IPR046455">
    <property type="entry name" value="Sec7/BIG1-like_C"/>
</dbReference>
<dbReference type="InterPro" id="IPR015403">
    <property type="entry name" value="Mon2/Sec7/BIG1-like_HDS"/>
</dbReference>
<feature type="region of interest" description="Disordered" evidence="3">
    <location>
        <begin position="1688"/>
        <end position="1715"/>
    </location>
</feature>
<feature type="compositionally biased region" description="Basic and acidic residues" evidence="3">
    <location>
        <begin position="216"/>
        <end position="280"/>
    </location>
</feature>
<reference evidence="5" key="1">
    <citation type="submission" date="2022-08" db="EMBL/GenBank/DDBJ databases">
        <title>Novel sulfate-reducing endosymbionts in the free-living metamonad Anaeramoeba.</title>
        <authorList>
            <person name="Jerlstrom-Hultqvist J."/>
            <person name="Cepicka I."/>
            <person name="Gallot-Lavallee L."/>
            <person name="Salas-Leiva D."/>
            <person name="Curtis B.A."/>
            <person name="Zahonova K."/>
            <person name="Pipaliya S."/>
            <person name="Dacks J."/>
            <person name="Roger A.J."/>
        </authorList>
    </citation>
    <scope>NUCLEOTIDE SEQUENCE</scope>
    <source>
        <strain evidence="5">Schooner1</strain>
    </source>
</reference>
<comment type="subcellular location">
    <subcellularLocation>
        <location evidence="1">Cytoplasm</location>
    </subcellularLocation>
</comment>
<sequence>MSEKSVFYLVRPQFQKIHQVCGSSTKLKATKKATQEALDLIDQIDKKKIFSDEEITLTIYKPLKHSLLSGEFQLIHPALTILKKIIGSKQFNIKIKIEDVILLDILLDEIISCLRFSNNQIELLISQTLLEISLLKSQVIHKGILLKITNKIFHLYSESNDELVSSTCKISLSKIITNISTKIKEGKKKQIEKSQQEKINSSTIKKESNENFKELEIKTYENENEKENENKNEKEKEKEIENEKENEIEKETEKEIEKERGKEKQSLDEEEKVDNKDQKNEKKKQTKIIKLDIKFDPKIKINLNFLDEKEEKKNEKQIKKEFNQKKPFFNNLYEKDLFMIFKSLCQEAMKKITKKSEDNDSVTVELKKKLFCFDLILEILNQNEGIVNNDDNKSDQFLKIIKEKLFKAINKCASSKNLKLLKVSHQIFLKIFEKYRRYLKSEILFFIQLNILTFLEDPQRNFVEKIKVFKLLFELFQEPQNIVEMYFNCDYLPRKMNNKNEDGEEKEKKKEEEEKEEKEEEEEEEEEEEMEKQEEKEKEKEKNNDNNNNNNNNKNNSGNDGKNELFRLMIQRISQIVLGNDLEKQINSRARYFTLIDFTKLRNLGFKILIICIRSMYLWCENLFLHQEQNYLLYSKYSTNQLFQKKQNEQKKIKTKKEKEIKKKINNQIEDTIIAKGCILFNENTKKGINFLLNKKKIKKEPLSIFNFINKYKNYLFKKKIGEFFGSSKNLNSMVFDIYIQKYDFTNLNLINSLIILFKNFSLPDSKKKIDTILEKFSEQYYLSHKSIFKSANSTFLLCYQVLELFFNLKNKDIKEKITKTIFIQQNVKLDSRKYISNEYLSELFDSINNIIQNNSTNIGSGGDDDDDDYDDDGDDYNYEIELNKKTISFNFSKKVEKHFLFWFNYLIFKTKSKEKILKMNQNIINNNDKLPKEDYFYPITLNYFVKPMVKLIWKEFINSTSMILNKTQDLKIIKYCISGFKFLIKLTSIFSLDHIKDKIIIKLLEFINITNRKEMTKKIHFILKEIINFLINDGNYIGTSWHHFFKIFLQLFELNIVHFLLSTKIKIFNNLKKKENNNDDDDDKDDDVDGDNYEEEEDDDDENDLQDLEEIYYNKKNNETNLSEFQGTLLNDDKLEEYEKIESINIEEIFINTKKLNELSITIFLRQYLHTLTIKVLNNNVNFKIFLEKVFNIALYNINRPKNIHLQIFNLINIFLVQFQNSNEINLLIIVNYLRRIIIYFLNKKKELLNYEFQYQLFLPYNFFIQNIQNNKVITYILQTINYIINKENQNLKSAWQIIFNILLSCSNLSNELVLRESFQMLQNISNNHFDKIQKKHLILCITTFFNFVENGINPTINFQALEQIAKFYKWIEDNQQVLLKDYININKKKKINEIIINDEKEGKGEEKEKEKEKEYGKGKEIEIEKEIEKEIEIEIEIEIEKGKEIEIGEKEKDKNETSKKVVNDNNLQDLIFTYYFPFYTGLSKISSSTSTLISNEVKVYANKLLFNILIKTGDKINKSTWILIFKSVILPIFDDIFIHNINNNNNNNETNFNNNSTNNKNYWLKSIYFDFFNQVIQLFIVLYDKINFLIKDFINFFDKIFKENVVFASVVVNSFGKLIEDQKNNFSKPISKLFITYFCKLLELTKSEILIQNIIKNNKEKFFNIDDEDENNEVISSNTFSINETQKLPNKNHNESNNDEDEDEDEDGDRYDDNTNSVIDKMDQFSELNNLVEKIIELAPTIHSHSIIHLKLLKMLLDSFSFLFEKIDKNEILLCLKSIKNSFIFSQLFEKNLNLRILLFQRNFTTTQIPNLLKHEYYAKKAYLSCLNCLTQSNNKDFKLIAEKRNYFKNILLFLKNYNNKIIQITEKNIPMLPQEFFNFGYQKKLLLELECTLIESEKVIVYILQSINQLDESSFKKFLFNDGYDQLSQLLFSQNQFIKTELSKVFERIGKVYKIL</sequence>
<dbReference type="InterPro" id="IPR023394">
    <property type="entry name" value="Sec7_C_sf"/>
</dbReference>
<dbReference type="InterPro" id="IPR032691">
    <property type="entry name" value="Mon2/Sec7/BIG1-like_HUS"/>
</dbReference>
<evidence type="ECO:0000313" key="5">
    <source>
        <dbReference type="EMBL" id="KAJ6244963.1"/>
    </source>
</evidence>
<evidence type="ECO:0000256" key="2">
    <source>
        <dbReference type="ARBA" id="ARBA00022490"/>
    </source>
</evidence>
<dbReference type="Gene3D" id="1.10.220.20">
    <property type="match status" value="1"/>
</dbReference>
<dbReference type="InterPro" id="IPR000904">
    <property type="entry name" value="Sec7_dom"/>
</dbReference>
<comment type="caution">
    <text evidence="5">The sequence shown here is derived from an EMBL/GenBank/DDBJ whole genome shotgun (WGS) entry which is preliminary data.</text>
</comment>
<feature type="domain" description="SEC7" evidence="4">
    <location>
        <begin position="654"/>
        <end position="851"/>
    </location>
</feature>
<evidence type="ECO:0000256" key="3">
    <source>
        <dbReference type="SAM" id="MobiDB-lite"/>
    </source>
</evidence>
<dbReference type="EMBL" id="JAOAOG010000155">
    <property type="protein sequence ID" value="KAJ6244963.1"/>
    <property type="molecule type" value="Genomic_DNA"/>
</dbReference>
<dbReference type="Pfam" id="PF12783">
    <property type="entry name" value="Sec7-like_HUS"/>
    <property type="match status" value="1"/>
</dbReference>
<feature type="region of interest" description="Disordered" evidence="3">
    <location>
        <begin position="216"/>
        <end position="281"/>
    </location>
</feature>
<dbReference type="PROSITE" id="PS50190">
    <property type="entry name" value="SEC7"/>
    <property type="match status" value="1"/>
</dbReference>
<feature type="region of interest" description="Disordered" evidence="3">
    <location>
        <begin position="497"/>
        <end position="562"/>
    </location>
</feature>
<feature type="compositionally biased region" description="Basic and acidic residues" evidence="3">
    <location>
        <begin position="498"/>
        <end position="512"/>
    </location>
</feature>
<keyword evidence="2" id="KW-0963">Cytoplasm</keyword>
<gene>
    <name evidence="5" type="ORF">M0813_20668</name>
</gene>
<dbReference type="PANTHER" id="PTHR10663">
    <property type="entry name" value="GUANYL-NUCLEOTIDE EXCHANGE FACTOR"/>
    <property type="match status" value="1"/>
</dbReference>
<evidence type="ECO:0000256" key="1">
    <source>
        <dbReference type="ARBA" id="ARBA00004496"/>
    </source>
</evidence>
<dbReference type="PANTHER" id="PTHR10663:SF375">
    <property type="entry name" value="LD29171P"/>
    <property type="match status" value="1"/>
</dbReference>
<dbReference type="InterPro" id="IPR035999">
    <property type="entry name" value="Sec7_dom_sf"/>
</dbReference>
<dbReference type="Pfam" id="PF01369">
    <property type="entry name" value="Sec7"/>
    <property type="match status" value="1"/>
</dbReference>
<dbReference type="Pfam" id="PF09324">
    <property type="entry name" value="Sec7-like_HDS"/>
    <property type="match status" value="1"/>
</dbReference>
<feature type="compositionally biased region" description="Acidic residues" evidence="3">
    <location>
        <begin position="1699"/>
        <end position="1712"/>
    </location>
</feature>
<feature type="compositionally biased region" description="Acidic residues" evidence="3">
    <location>
        <begin position="513"/>
        <end position="532"/>
    </location>
</feature>
<keyword evidence="6" id="KW-1185">Reference proteome</keyword>
<feature type="compositionally biased region" description="Low complexity" evidence="3">
    <location>
        <begin position="545"/>
        <end position="560"/>
    </location>
</feature>
<evidence type="ECO:0000313" key="6">
    <source>
        <dbReference type="Proteomes" id="UP001150062"/>
    </source>
</evidence>
<feature type="region of interest" description="Disordered" evidence="3">
    <location>
        <begin position="1077"/>
        <end position="1105"/>
    </location>
</feature>